<keyword evidence="3" id="KW-1185">Reference proteome</keyword>
<protein>
    <submittedName>
        <fullName evidence="2">Fatty acid hydroxylase family protein</fullName>
    </submittedName>
</protein>
<dbReference type="Proteomes" id="UP000640274">
    <property type="component" value="Unassembled WGS sequence"/>
</dbReference>
<evidence type="ECO:0000313" key="2">
    <source>
        <dbReference type="EMBL" id="MBJ6360367.1"/>
    </source>
</evidence>
<proteinExistence type="predicted"/>
<sequence length="154" mass="18727">MHVLAHITHKKNFLHKIHMAHHKYDYGESKWPPLHDFFFWFGGWKETLDVWLTFTLPIVVLIFFDPVYGIILFVFHYIYEIFLSRNVLDHNPNIKGKFTSIIPVGVFHLKHHKLYKCNYSFFISLWDYLFRTNDKHITNKIKQRRSEKNYNASQ</sequence>
<dbReference type="EMBL" id="JAELUP010000007">
    <property type="protein sequence ID" value="MBJ6360367.1"/>
    <property type="molecule type" value="Genomic_DNA"/>
</dbReference>
<feature type="transmembrane region" description="Helical" evidence="1">
    <location>
        <begin position="50"/>
        <end position="75"/>
    </location>
</feature>
<keyword evidence="1" id="KW-0812">Transmembrane</keyword>
<evidence type="ECO:0000256" key="1">
    <source>
        <dbReference type="SAM" id="Phobius"/>
    </source>
</evidence>
<keyword evidence="1" id="KW-1133">Transmembrane helix</keyword>
<accession>A0A934J4U4</accession>
<gene>
    <name evidence="2" type="ORF">JFN88_03400</name>
</gene>
<name>A0A934J4U4_9BACL</name>
<reference evidence="2" key="1">
    <citation type="submission" date="2020-12" db="EMBL/GenBank/DDBJ databases">
        <authorList>
            <person name="Huq M.A."/>
        </authorList>
    </citation>
    <scope>NUCLEOTIDE SEQUENCE</scope>
    <source>
        <strain evidence="2">MAHUQ-46</strain>
    </source>
</reference>
<dbReference type="AlphaFoldDB" id="A0A934J4U4"/>
<evidence type="ECO:0000313" key="3">
    <source>
        <dbReference type="Proteomes" id="UP000640274"/>
    </source>
</evidence>
<organism evidence="2 3">
    <name type="scientific">Paenibacillus roseus</name>
    <dbReference type="NCBI Taxonomy" id="2798579"/>
    <lineage>
        <taxon>Bacteria</taxon>
        <taxon>Bacillati</taxon>
        <taxon>Bacillota</taxon>
        <taxon>Bacilli</taxon>
        <taxon>Bacillales</taxon>
        <taxon>Paenibacillaceae</taxon>
        <taxon>Paenibacillus</taxon>
    </lineage>
</organism>
<keyword evidence="1" id="KW-0472">Membrane</keyword>
<comment type="caution">
    <text evidence="2">The sequence shown here is derived from an EMBL/GenBank/DDBJ whole genome shotgun (WGS) entry which is preliminary data.</text>
</comment>